<evidence type="ECO:0000313" key="1">
    <source>
        <dbReference type="EMBL" id="BBI90713.1"/>
    </source>
</evidence>
<evidence type="ECO:0000313" key="2">
    <source>
        <dbReference type="Proteomes" id="UP000424080"/>
    </source>
</evidence>
<organism evidence="1 2">
    <name type="scientific">Tenacibaculum phage PTm5</name>
    <dbReference type="NCBI Taxonomy" id="2547426"/>
    <lineage>
        <taxon>Viruses</taxon>
        <taxon>Duplodnaviria</taxon>
        <taxon>Heunggongvirae</taxon>
        <taxon>Uroviricota</taxon>
        <taxon>Caudoviricetes</taxon>
        <taxon>Shirahamavirus</taxon>
        <taxon>Shirahamavirus PTm1</taxon>
    </lineage>
</organism>
<accession>A0A5S9C189</accession>
<dbReference type="Proteomes" id="UP000424080">
    <property type="component" value="Segment"/>
</dbReference>
<sequence length="249" mass="27355">MKYIGNIDLVKFGQLLNTVIHKLPNKADITTNNTSEAQIAYSTAEKRIMYFDGTKIREIATLQDISVKGNKIVVSETDPFPITTAQIVEGDGWFKSSSNTLQIRTNVGWKPVSSTVNIPSWTANTDYGVNSLVIHQTQIWRNESGTTNNDATWTPANWTRIGGVTLTKVTMSITPSILHGQTVSGVTRTNNVYRLNHNLGSSTVLIKITESNNTVMTDETIIDANNIDLTFNTPAQTSGKTYTITIASI</sequence>
<proteinExistence type="predicted"/>
<protein>
    <submittedName>
        <fullName evidence="1">Uncharacterized protein</fullName>
    </submittedName>
</protein>
<reference evidence="1 2" key="1">
    <citation type="journal article" date="2019" name="Arch. Virol.">
        <title>A novel jumbo Tenacibaculum maritimum lytic phage with head-fiber-like appendages.</title>
        <authorList>
            <person name="Kawato Y."/>
            <person name="Istiqomah I."/>
            <person name="Gaafar A.Y."/>
            <person name="Hanaoka M."/>
            <person name="Ishimaru K."/>
            <person name="Yasuike M."/>
            <person name="Nishiki I."/>
            <person name="Nakamura Y."/>
            <person name="Fujiwara A."/>
            <person name="Nakai T."/>
        </authorList>
    </citation>
    <scope>NUCLEOTIDE SEQUENCE [LARGE SCALE GENOMIC DNA]</scope>
    <source>
        <strain evidence="1 2">PTm5</strain>
    </source>
</reference>
<name>A0A5S9C189_9CAUD</name>
<dbReference type="EMBL" id="AP019525">
    <property type="protein sequence ID" value="BBI90713.1"/>
    <property type="molecule type" value="Genomic_DNA"/>
</dbReference>
<dbReference type="Gene3D" id="2.10.10.90">
    <property type="match status" value="1"/>
</dbReference>